<organism evidence="1">
    <name type="scientific">Collimonas fungivorans</name>
    <dbReference type="NCBI Taxonomy" id="158899"/>
    <lineage>
        <taxon>Bacteria</taxon>
        <taxon>Pseudomonadati</taxon>
        <taxon>Pseudomonadota</taxon>
        <taxon>Betaproteobacteria</taxon>
        <taxon>Burkholderiales</taxon>
        <taxon>Oxalobacteraceae</taxon>
        <taxon>Collimonas</taxon>
    </lineage>
</organism>
<dbReference type="AlphaFoldDB" id="A0A127PB03"/>
<dbReference type="EMBL" id="CP013232">
    <property type="protein sequence ID" value="AMO94917.1"/>
    <property type="molecule type" value="Genomic_DNA"/>
</dbReference>
<gene>
    <name evidence="1" type="ORF">CFter6_2229</name>
</gene>
<sequence>MATIQNPNFDEIVRQAGIVTIPSLRIIEEEPEQTIALTANFVATAMAGRAACMDFYSASAFAMAEMAKLQKLAVDPVVRIDLSIANLAALRDELIKLIPSFPLDTPGVAA</sequence>
<evidence type="ECO:0000313" key="1">
    <source>
        <dbReference type="EMBL" id="AMO94917.1"/>
    </source>
</evidence>
<evidence type="ECO:0000313" key="2">
    <source>
        <dbReference type="Proteomes" id="UP000072421"/>
    </source>
</evidence>
<accession>A0A127PB03</accession>
<proteinExistence type="predicted"/>
<protein>
    <submittedName>
        <fullName evidence="1">Uncharacterized protein</fullName>
    </submittedName>
</protein>
<name>A0A127PB03_9BURK</name>
<reference evidence="1 2" key="1">
    <citation type="submission" date="2015-11" db="EMBL/GenBank/DDBJ databases">
        <title>Exploring the genomic traits of fungus-feeding bacterial genus Collimonas.</title>
        <authorList>
            <person name="Song C."/>
            <person name="Schmidt R."/>
            <person name="de Jager V."/>
            <person name="Krzyzanowska D."/>
            <person name="Jongedijk E."/>
            <person name="Cankar K."/>
            <person name="Beekwilder J."/>
            <person name="van Veen A."/>
            <person name="de Boer W."/>
            <person name="van Veen J.A."/>
            <person name="Garbeva P."/>
        </authorList>
    </citation>
    <scope>NUCLEOTIDE SEQUENCE [LARGE SCALE GENOMIC DNA]</scope>
    <source>
        <strain evidence="1 2">Ter6</strain>
    </source>
</reference>
<dbReference type="Proteomes" id="UP000072421">
    <property type="component" value="Chromosome"/>
</dbReference>
<dbReference type="PATRIC" id="fig|158899.10.peg.2225"/>